<name>A0ABD6EV06_9BILA</name>
<feature type="region of interest" description="Disordered" evidence="1">
    <location>
        <begin position="1"/>
        <end position="23"/>
    </location>
</feature>
<reference evidence="2 3" key="1">
    <citation type="submission" date="2024-08" db="EMBL/GenBank/DDBJ databases">
        <title>Gnathostoma spinigerum genome.</title>
        <authorList>
            <person name="Gonzalez-Bertolin B."/>
            <person name="Monzon S."/>
            <person name="Zaballos A."/>
            <person name="Jimenez P."/>
            <person name="Dekumyoy P."/>
            <person name="Varona S."/>
            <person name="Cuesta I."/>
            <person name="Sumanam S."/>
            <person name="Adisakwattana P."/>
            <person name="Gasser R.B."/>
            <person name="Hernandez-Gonzalez A."/>
            <person name="Young N.D."/>
            <person name="Perteguer M.J."/>
        </authorList>
    </citation>
    <scope>NUCLEOTIDE SEQUENCE [LARGE SCALE GENOMIC DNA]</scope>
    <source>
        <strain evidence="2">AL3</strain>
        <tissue evidence="2">Liver</tissue>
    </source>
</reference>
<feature type="compositionally biased region" description="Low complexity" evidence="1">
    <location>
        <begin position="71"/>
        <end position="95"/>
    </location>
</feature>
<evidence type="ECO:0000313" key="2">
    <source>
        <dbReference type="EMBL" id="MFH4983176.1"/>
    </source>
</evidence>
<proteinExistence type="predicted"/>
<evidence type="ECO:0000313" key="3">
    <source>
        <dbReference type="Proteomes" id="UP001608902"/>
    </source>
</evidence>
<protein>
    <submittedName>
        <fullName evidence="2">Uncharacterized protein</fullName>
    </submittedName>
</protein>
<gene>
    <name evidence="2" type="ORF">AB6A40_009885</name>
</gene>
<organism evidence="2 3">
    <name type="scientific">Gnathostoma spinigerum</name>
    <dbReference type="NCBI Taxonomy" id="75299"/>
    <lineage>
        <taxon>Eukaryota</taxon>
        <taxon>Metazoa</taxon>
        <taxon>Ecdysozoa</taxon>
        <taxon>Nematoda</taxon>
        <taxon>Chromadorea</taxon>
        <taxon>Rhabditida</taxon>
        <taxon>Spirurina</taxon>
        <taxon>Gnathostomatomorpha</taxon>
        <taxon>Gnathostomatoidea</taxon>
        <taxon>Gnathostomatidae</taxon>
        <taxon>Gnathostoma</taxon>
    </lineage>
</organism>
<keyword evidence="3" id="KW-1185">Reference proteome</keyword>
<evidence type="ECO:0000256" key="1">
    <source>
        <dbReference type="SAM" id="MobiDB-lite"/>
    </source>
</evidence>
<sequence length="143" mass="15620">MLPDDGLVKDGSTAAPAIAFEPIARDSLMQAELPVEMKEVGSAGTPQVGLQPKQEPNETENAQAGDVIQNSSDKSSTSTPETSTSVVDSLSTDGSETGKKMKRSMYYYRKLKELNYLQLTRSIVTSKHIRCSFTKEYLCYVSS</sequence>
<dbReference type="AlphaFoldDB" id="A0ABD6EV06"/>
<accession>A0ABD6EV06</accession>
<dbReference type="EMBL" id="JBGFUD010011347">
    <property type="protein sequence ID" value="MFH4983176.1"/>
    <property type="molecule type" value="Genomic_DNA"/>
</dbReference>
<comment type="caution">
    <text evidence="2">The sequence shown here is derived from an EMBL/GenBank/DDBJ whole genome shotgun (WGS) entry which is preliminary data.</text>
</comment>
<dbReference type="Proteomes" id="UP001608902">
    <property type="component" value="Unassembled WGS sequence"/>
</dbReference>
<feature type="region of interest" description="Disordered" evidence="1">
    <location>
        <begin position="35"/>
        <end position="98"/>
    </location>
</feature>